<dbReference type="Proteomes" id="UP000886289">
    <property type="component" value="Unassembled WGS sequence"/>
</dbReference>
<feature type="domain" description="PD-(D/E)XK endonuclease-like" evidence="1">
    <location>
        <begin position="21"/>
        <end position="284"/>
    </location>
</feature>
<proteinExistence type="predicted"/>
<dbReference type="Pfam" id="PF12705">
    <property type="entry name" value="PDDEXK_1"/>
    <property type="match status" value="1"/>
</dbReference>
<dbReference type="EMBL" id="DRBS01000171">
    <property type="protein sequence ID" value="HDD44086.1"/>
    <property type="molecule type" value="Genomic_DNA"/>
</dbReference>
<organism evidence="2">
    <name type="scientific">Desulfofervidus auxilii</name>
    <dbReference type="NCBI Taxonomy" id="1621989"/>
    <lineage>
        <taxon>Bacteria</taxon>
        <taxon>Pseudomonadati</taxon>
        <taxon>Thermodesulfobacteriota</taxon>
        <taxon>Candidatus Desulfofervidia</taxon>
        <taxon>Candidatus Desulfofervidales</taxon>
        <taxon>Candidatus Desulfofervidaceae</taxon>
        <taxon>Candidatus Desulfofervidus</taxon>
    </lineage>
</organism>
<feature type="non-terminal residue" evidence="2">
    <location>
        <position position="1"/>
    </location>
</feature>
<accession>A0A7C0Y2K9</accession>
<name>A0A7C0Y2K9_DESA2</name>
<dbReference type="InterPro" id="IPR011335">
    <property type="entry name" value="Restrct_endonuc-II-like"/>
</dbReference>
<evidence type="ECO:0000259" key="1">
    <source>
        <dbReference type="Pfam" id="PF12705"/>
    </source>
</evidence>
<reference evidence="2" key="1">
    <citation type="journal article" date="2020" name="mSystems">
        <title>Genome- and Community-Level Interaction Insights into Carbon Utilization and Element Cycling Functions of Hydrothermarchaeota in Hydrothermal Sediment.</title>
        <authorList>
            <person name="Zhou Z."/>
            <person name="Liu Y."/>
            <person name="Xu W."/>
            <person name="Pan J."/>
            <person name="Luo Z.H."/>
            <person name="Li M."/>
        </authorList>
    </citation>
    <scope>NUCLEOTIDE SEQUENCE [LARGE SCALE GENOMIC DNA]</scope>
    <source>
        <strain evidence="2">HyVt-233</strain>
    </source>
</reference>
<gene>
    <name evidence="2" type="ORF">ENG63_04405</name>
</gene>
<dbReference type="SUPFAM" id="SSF52980">
    <property type="entry name" value="Restriction endonuclease-like"/>
    <property type="match status" value="1"/>
</dbReference>
<evidence type="ECO:0000313" key="2">
    <source>
        <dbReference type="EMBL" id="HDD44086.1"/>
    </source>
</evidence>
<dbReference type="Gene3D" id="3.90.320.10">
    <property type="match status" value="1"/>
</dbReference>
<dbReference type="AlphaFoldDB" id="A0A7C0Y2K9"/>
<dbReference type="InterPro" id="IPR011604">
    <property type="entry name" value="PDDEXK-like_dom_sf"/>
</dbReference>
<protein>
    <submittedName>
        <fullName evidence="2">PD-(D/E)XK nuclease family protein</fullName>
    </submittedName>
</protein>
<sequence>SILQSSFLKKDISNKLNKFKFSPSALLCYQVCPYKFYLRYILEIEPLPKVMERITAKDKGLVFHKALKELYKEKIWEKGEEIFLQKLKERLLYHFNNLPQVKHQLAARLEVEAILERLWGFVKEEFETFKNGWRPDTKLIEKEIEITLEFCDLKVCLKGIPDRVDRRENEFRIIDYKTGNMFSKKECEISENFRGIQLPFYLFILHKKYGLSYEDCENLCFYDLKNFRLEQKVYQNFLFNRNAYMKQFEEWLKERIREIFNPENPWLKQIGKDCNYCDYKDICEWE</sequence>
<dbReference type="InterPro" id="IPR038726">
    <property type="entry name" value="PDDEXK_AddAB-type"/>
</dbReference>
<comment type="caution">
    <text evidence="2">The sequence shown here is derived from an EMBL/GenBank/DDBJ whole genome shotgun (WGS) entry which is preliminary data.</text>
</comment>